<accession>A0ABZ1UAJ5</accession>
<evidence type="ECO:0000256" key="2">
    <source>
        <dbReference type="SAM" id="Phobius"/>
    </source>
</evidence>
<feature type="transmembrane region" description="Helical" evidence="2">
    <location>
        <begin position="12"/>
        <end position="36"/>
    </location>
</feature>
<keyword evidence="2" id="KW-0472">Membrane</keyword>
<dbReference type="EMBL" id="CP108110">
    <property type="protein sequence ID" value="WUQ88196.1"/>
    <property type="molecule type" value="Genomic_DNA"/>
</dbReference>
<feature type="region of interest" description="Disordered" evidence="1">
    <location>
        <begin position="42"/>
        <end position="61"/>
    </location>
</feature>
<organism evidence="3 4">
    <name type="scientific">Kitasatospora purpeofusca</name>
    <dbReference type="NCBI Taxonomy" id="67352"/>
    <lineage>
        <taxon>Bacteria</taxon>
        <taxon>Bacillati</taxon>
        <taxon>Actinomycetota</taxon>
        <taxon>Actinomycetes</taxon>
        <taxon>Kitasatosporales</taxon>
        <taxon>Streptomycetaceae</taxon>
        <taxon>Kitasatospora</taxon>
    </lineage>
</organism>
<evidence type="ECO:0000313" key="4">
    <source>
        <dbReference type="Proteomes" id="UP001432222"/>
    </source>
</evidence>
<gene>
    <name evidence="3" type="ORF">OHA16_37540</name>
</gene>
<proteinExistence type="predicted"/>
<dbReference type="Proteomes" id="UP001432222">
    <property type="component" value="Chromosome"/>
</dbReference>
<feature type="compositionally biased region" description="Pro residues" evidence="1">
    <location>
        <begin position="44"/>
        <end position="57"/>
    </location>
</feature>
<name>A0ABZ1UAJ5_9ACTN</name>
<keyword evidence="2" id="KW-0812">Transmembrane</keyword>
<sequence length="94" mass="10385">MMYWNDHGTNGWGLGLMAVGMLLFWGLVVVAIVLVVRHLVQTPQHPPGTHPAPPPERTPPEQLLAERFARGEIDADEYRHRLDTLRSGDGPPAG</sequence>
<evidence type="ECO:0000256" key="1">
    <source>
        <dbReference type="SAM" id="MobiDB-lite"/>
    </source>
</evidence>
<evidence type="ECO:0000313" key="3">
    <source>
        <dbReference type="EMBL" id="WUQ88196.1"/>
    </source>
</evidence>
<keyword evidence="4" id="KW-1185">Reference proteome</keyword>
<keyword evidence="2" id="KW-1133">Transmembrane helix</keyword>
<reference evidence="3" key="1">
    <citation type="submission" date="2022-10" db="EMBL/GenBank/DDBJ databases">
        <title>The complete genomes of actinobacterial strains from the NBC collection.</title>
        <authorList>
            <person name="Joergensen T.S."/>
            <person name="Alvarez Arevalo M."/>
            <person name="Sterndorff E.B."/>
            <person name="Faurdal D."/>
            <person name="Vuksanovic O."/>
            <person name="Mourched A.-S."/>
            <person name="Charusanti P."/>
            <person name="Shaw S."/>
            <person name="Blin K."/>
            <person name="Weber T."/>
        </authorList>
    </citation>
    <scope>NUCLEOTIDE SEQUENCE</scope>
    <source>
        <strain evidence="3">NBC_00222</strain>
    </source>
</reference>
<protein>
    <submittedName>
        <fullName evidence="3">SHOCT domain-containing protein</fullName>
    </submittedName>
</protein>